<sequence length="492" mass="52836">MSATTFGHKGVEAVQNRDYAAAIPLLDKALDSSSSPVWLLARAQAHQQLKNYDAALHDAELAYHVAAERGSGNSRKQMIESQYRRSVLYYKLGRYADADCCAKWSMLLAEGRPAREDDGVEKNVDENGNYTVSYATGVADKEGQPGQGGDSKMGMLAGIMGGAGGAAGTAKTGFESDWKRAYTWRSQALGALNTLPEEHPGRKIRVTKIPTKPQKAEKEPEPELKPASESNEAMPAEPKAEPAPGSVPDEQLKLRIDFYQTNQNVTVSLFVKDAKKEDLDVKFSDNQVQISPLPRATAPYVKAGDREATSTLTLGGQIDPSKSRWSATPRKIELVLQKATPGLKWGSWGKEEIGPATTDDAASAAPAPTSTATTEPSPAAPTPVPSTTTQPSTTTAPSSAGPAYPTSSRSGPKNWDKLGDTAEGGDGEGDDNQDVNFFFKQLYKGATPEQQRAMMKSFVESNGTALSTDWNDVKGRKVETVPPEGVEAKKWD</sequence>
<dbReference type="AlphaFoldDB" id="A0AAN6SS57"/>
<reference evidence="6" key="1">
    <citation type="journal article" date="2023" name="Mol. Phylogenet. Evol.">
        <title>Genome-scale phylogeny and comparative genomics of the fungal order Sordariales.</title>
        <authorList>
            <person name="Hensen N."/>
            <person name="Bonometti L."/>
            <person name="Westerberg I."/>
            <person name="Brannstrom I.O."/>
            <person name="Guillou S."/>
            <person name="Cros-Aarteil S."/>
            <person name="Calhoun S."/>
            <person name="Haridas S."/>
            <person name="Kuo A."/>
            <person name="Mondo S."/>
            <person name="Pangilinan J."/>
            <person name="Riley R."/>
            <person name="LaButti K."/>
            <person name="Andreopoulos B."/>
            <person name="Lipzen A."/>
            <person name="Chen C."/>
            <person name="Yan M."/>
            <person name="Daum C."/>
            <person name="Ng V."/>
            <person name="Clum A."/>
            <person name="Steindorff A."/>
            <person name="Ohm R.A."/>
            <person name="Martin F."/>
            <person name="Silar P."/>
            <person name="Natvig D.O."/>
            <person name="Lalanne C."/>
            <person name="Gautier V."/>
            <person name="Ament-Velasquez S.L."/>
            <person name="Kruys A."/>
            <person name="Hutchinson M.I."/>
            <person name="Powell A.J."/>
            <person name="Barry K."/>
            <person name="Miller A.N."/>
            <person name="Grigoriev I.V."/>
            <person name="Debuchy R."/>
            <person name="Gladieux P."/>
            <person name="Hiltunen Thoren M."/>
            <person name="Johannesson H."/>
        </authorList>
    </citation>
    <scope>NUCLEOTIDE SEQUENCE [LARGE SCALE GENOMIC DNA]</scope>
    <source>
        <strain evidence="6">CBS 284.82</strain>
    </source>
</reference>
<evidence type="ECO:0000256" key="2">
    <source>
        <dbReference type="SAM" id="MobiDB-lite"/>
    </source>
</evidence>
<dbReference type="Gene3D" id="1.25.40.10">
    <property type="entry name" value="Tetratricopeptide repeat domain"/>
    <property type="match status" value="1"/>
</dbReference>
<dbReference type="InterPro" id="IPR007052">
    <property type="entry name" value="CS_dom"/>
</dbReference>
<dbReference type="Pfam" id="PF04969">
    <property type="entry name" value="CS"/>
    <property type="match status" value="1"/>
</dbReference>
<dbReference type="SUPFAM" id="SSF48452">
    <property type="entry name" value="TPR-like"/>
    <property type="match status" value="1"/>
</dbReference>
<keyword evidence="6" id="KW-1185">Reference proteome</keyword>
<comment type="caution">
    <text evidence="5">The sequence shown here is derived from an EMBL/GenBank/DDBJ whole genome shotgun (WGS) entry which is preliminary data.</text>
</comment>
<accession>A0AAN6SS57</accession>
<evidence type="ECO:0000259" key="3">
    <source>
        <dbReference type="PROSITE" id="PS51048"/>
    </source>
</evidence>
<evidence type="ECO:0000313" key="5">
    <source>
        <dbReference type="EMBL" id="KAK4040028.1"/>
    </source>
</evidence>
<gene>
    <name evidence="5" type="ORF">C8A01DRAFT_46601</name>
</gene>
<evidence type="ECO:0000256" key="1">
    <source>
        <dbReference type="ARBA" id="ARBA00008509"/>
    </source>
</evidence>
<dbReference type="Pfam" id="PF05002">
    <property type="entry name" value="SGS"/>
    <property type="match status" value="1"/>
</dbReference>
<feature type="region of interest" description="Disordered" evidence="2">
    <location>
        <begin position="210"/>
        <end position="247"/>
    </location>
</feature>
<dbReference type="EMBL" id="MU854386">
    <property type="protein sequence ID" value="KAK4040028.1"/>
    <property type="molecule type" value="Genomic_DNA"/>
</dbReference>
<name>A0AAN6SS57_9PEZI</name>
<dbReference type="PROSITE" id="PS51203">
    <property type="entry name" value="CS"/>
    <property type="match status" value="1"/>
</dbReference>
<organism evidence="5 6">
    <name type="scientific">Parachaetomium inaequale</name>
    <dbReference type="NCBI Taxonomy" id="2588326"/>
    <lineage>
        <taxon>Eukaryota</taxon>
        <taxon>Fungi</taxon>
        <taxon>Dikarya</taxon>
        <taxon>Ascomycota</taxon>
        <taxon>Pezizomycotina</taxon>
        <taxon>Sordariomycetes</taxon>
        <taxon>Sordariomycetidae</taxon>
        <taxon>Sordariales</taxon>
        <taxon>Chaetomiaceae</taxon>
        <taxon>Parachaetomium</taxon>
    </lineage>
</organism>
<dbReference type="GO" id="GO:0051087">
    <property type="term" value="F:protein-folding chaperone binding"/>
    <property type="evidence" value="ECO:0007669"/>
    <property type="project" value="InterPro"/>
</dbReference>
<feature type="compositionally biased region" description="Low complexity" evidence="2">
    <location>
        <begin position="385"/>
        <end position="408"/>
    </location>
</feature>
<feature type="region of interest" description="Disordered" evidence="2">
    <location>
        <begin position="343"/>
        <end position="434"/>
    </location>
</feature>
<dbReference type="PANTHER" id="PTHR45862">
    <property type="entry name" value="PROTEIN SGT1 HOMOLOG"/>
    <property type="match status" value="1"/>
</dbReference>
<dbReference type="InterPro" id="IPR011990">
    <property type="entry name" value="TPR-like_helical_dom_sf"/>
</dbReference>
<feature type="domain" description="CS" evidence="4">
    <location>
        <begin position="251"/>
        <end position="349"/>
    </location>
</feature>
<evidence type="ECO:0000313" key="6">
    <source>
        <dbReference type="Proteomes" id="UP001303115"/>
    </source>
</evidence>
<feature type="compositionally biased region" description="Acidic residues" evidence="2">
    <location>
        <begin position="423"/>
        <end position="433"/>
    </location>
</feature>
<feature type="compositionally biased region" description="Basic and acidic residues" evidence="2">
    <location>
        <begin position="214"/>
        <end position="226"/>
    </location>
</feature>
<proteinExistence type="inferred from homology"/>
<comment type="similarity">
    <text evidence="1">Belongs to the SGT1 family.</text>
</comment>
<dbReference type="PROSITE" id="PS51048">
    <property type="entry name" value="SGS"/>
    <property type="match status" value="1"/>
</dbReference>
<feature type="compositionally biased region" description="Low complexity" evidence="2">
    <location>
        <begin position="355"/>
        <end position="377"/>
    </location>
</feature>
<dbReference type="SUPFAM" id="SSF49764">
    <property type="entry name" value="HSP20-like chaperones"/>
    <property type="match status" value="1"/>
</dbReference>
<dbReference type="InterPro" id="IPR007699">
    <property type="entry name" value="SGS_dom"/>
</dbReference>
<dbReference type="InterPro" id="IPR044563">
    <property type="entry name" value="Sgt1-like"/>
</dbReference>
<dbReference type="InterPro" id="IPR008978">
    <property type="entry name" value="HSP20-like_chaperone"/>
</dbReference>
<protein>
    <submittedName>
        <fullName evidence="5">SGS domain-containing protein</fullName>
    </submittedName>
</protein>
<dbReference type="Proteomes" id="UP001303115">
    <property type="component" value="Unassembled WGS sequence"/>
</dbReference>
<feature type="domain" description="SGS" evidence="3">
    <location>
        <begin position="403"/>
        <end position="492"/>
    </location>
</feature>
<dbReference type="Gene3D" id="2.60.40.790">
    <property type="match status" value="1"/>
</dbReference>
<dbReference type="CDD" id="cd06466">
    <property type="entry name" value="p23_CS_SGT1_like"/>
    <property type="match status" value="1"/>
</dbReference>
<evidence type="ECO:0000259" key="4">
    <source>
        <dbReference type="PROSITE" id="PS51203"/>
    </source>
</evidence>
<feature type="region of interest" description="Disordered" evidence="2">
    <location>
        <begin position="466"/>
        <end position="492"/>
    </location>
</feature>